<protein>
    <submittedName>
        <fullName evidence="1">Uncharacterized protein</fullName>
    </submittedName>
</protein>
<comment type="caution">
    <text evidence="1">The sequence shown here is derived from an EMBL/GenBank/DDBJ whole genome shotgun (WGS) entry which is preliminary data.</text>
</comment>
<organism evidence="1">
    <name type="scientific">marine sediment metagenome</name>
    <dbReference type="NCBI Taxonomy" id="412755"/>
    <lineage>
        <taxon>unclassified sequences</taxon>
        <taxon>metagenomes</taxon>
        <taxon>ecological metagenomes</taxon>
    </lineage>
</organism>
<name>X1UIB7_9ZZZZ</name>
<dbReference type="EMBL" id="BARW01042991">
    <property type="protein sequence ID" value="GAJ17198.1"/>
    <property type="molecule type" value="Genomic_DNA"/>
</dbReference>
<gene>
    <name evidence="1" type="ORF">S12H4_63318</name>
</gene>
<accession>X1UIB7</accession>
<reference evidence="1" key="1">
    <citation type="journal article" date="2014" name="Front. Microbiol.">
        <title>High frequency of phylogenetically diverse reductive dehalogenase-homologous genes in deep subseafloor sedimentary metagenomes.</title>
        <authorList>
            <person name="Kawai M."/>
            <person name="Futagami T."/>
            <person name="Toyoda A."/>
            <person name="Takaki Y."/>
            <person name="Nishi S."/>
            <person name="Hori S."/>
            <person name="Arai W."/>
            <person name="Tsubouchi T."/>
            <person name="Morono Y."/>
            <person name="Uchiyama I."/>
            <person name="Ito T."/>
            <person name="Fujiyama A."/>
            <person name="Inagaki F."/>
            <person name="Takami H."/>
        </authorList>
    </citation>
    <scope>NUCLEOTIDE SEQUENCE</scope>
    <source>
        <strain evidence="1">Expedition CK06-06</strain>
    </source>
</reference>
<evidence type="ECO:0000313" key="1">
    <source>
        <dbReference type="EMBL" id="GAJ17198.1"/>
    </source>
</evidence>
<sequence length="46" mass="5138">AIDEVTTMSYAVYDQEINPDLIVRKDNFMTHQFIGGYNVGDGITNA</sequence>
<proteinExistence type="predicted"/>
<dbReference type="AlphaFoldDB" id="X1UIB7"/>
<feature type="non-terminal residue" evidence="1">
    <location>
        <position position="1"/>
    </location>
</feature>
<feature type="non-terminal residue" evidence="1">
    <location>
        <position position="46"/>
    </location>
</feature>